<sequence>MFTLTDSVPVNSDGSDLPPVLELRVRSASVSSFDTSSNDNTVSGNTTTHSRNSSSNGDINSGDPNKGCNVTATTNITSGPSLTAQSVLEAERTRDRKRARDGYVLEAYMRPVASPANNAARTEVDSDGFLRMPAKTKGQPSLKQNASKETRKKTNP</sequence>
<comment type="caution">
    <text evidence="2">The sequence shown here is derived from an EMBL/GenBank/DDBJ whole genome shotgun (WGS) entry which is preliminary data.</text>
</comment>
<protein>
    <submittedName>
        <fullName evidence="2">Uncharacterized protein</fullName>
    </submittedName>
</protein>
<feature type="region of interest" description="Disordered" evidence="1">
    <location>
        <begin position="116"/>
        <end position="156"/>
    </location>
</feature>
<dbReference type="EMBL" id="JAEUBG010004405">
    <property type="protein sequence ID" value="KAH3681512.1"/>
    <property type="molecule type" value="Genomic_DNA"/>
</dbReference>
<evidence type="ECO:0000313" key="2">
    <source>
        <dbReference type="EMBL" id="KAH3681512.1"/>
    </source>
</evidence>
<keyword evidence="3" id="KW-1185">Reference proteome</keyword>
<name>A0A9P8PZL7_WICPI</name>
<gene>
    <name evidence="2" type="ORF">WICPIJ_007535</name>
</gene>
<feature type="compositionally biased region" description="Polar residues" evidence="1">
    <location>
        <begin position="138"/>
        <end position="147"/>
    </location>
</feature>
<accession>A0A9P8PZL7</accession>
<reference evidence="2" key="2">
    <citation type="submission" date="2021-01" db="EMBL/GenBank/DDBJ databases">
        <authorList>
            <person name="Schikora-Tamarit M.A."/>
        </authorList>
    </citation>
    <scope>NUCLEOTIDE SEQUENCE</scope>
    <source>
        <strain evidence="2">CBS2887</strain>
    </source>
</reference>
<evidence type="ECO:0000256" key="1">
    <source>
        <dbReference type="SAM" id="MobiDB-lite"/>
    </source>
</evidence>
<evidence type="ECO:0000313" key="3">
    <source>
        <dbReference type="Proteomes" id="UP000774326"/>
    </source>
</evidence>
<dbReference type="Proteomes" id="UP000774326">
    <property type="component" value="Unassembled WGS sequence"/>
</dbReference>
<feature type="region of interest" description="Disordered" evidence="1">
    <location>
        <begin position="29"/>
        <end position="101"/>
    </location>
</feature>
<organism evidence="2 3">
    <name type="scientific">Wickerhamomyces pijperi</name>
    <name type="common">Yeast</name>
    <name type="synonym">Pichia pijperi</name>
    <dbReference type="NCBI Taxonomy" id="599730"/>
    <lineage>
        <taxon>Eukaryota</taxon>
        <taxon>Fungi</taxon>
        <taxon>Dikarya</taxon>
        <taxon>Ascomycota</taxon>
        <taxon>Saccharomycotina</taxon>
        <taxon>Saccharomycetes</taxon>
        <taxon>Phaffomycetales</taxon>
        <taxon>Wickerhamomycetaceae</taxon>
        <taxon>Wickerhamomyces</taxon>
    </lineage>
</organism>
<feature type="compositionally biased region" description="Polar residues" evidence="1">
    <location>
        <begin position="68"/>
        <end position="86"/>
    </location>
</feature>
<dbReference type="AlphaFoldDB" id="A0A9P8PZL7"/>
<feature type="compositionally biased region" description="Basic and acidic residues" evidence="1">
    <location>
        <begin position="89"/>
        <end position="101"/>
    </location>
</feature>
<proteinExistence type="predicted"/>
<feature type="compositionally biased region" description="Polar residues" evidence="1">
    <location>
        <begin position="29"/>
        <end position="42"/>
    </location>
</feature>
<feature type="compositionally biased region" description="Low complexity" evidence="1">
    <location>
        <begin position="43"/>
        <end position="65"/>
    </location>
</feature>
<reference evidence="2" key="1">
    <citation type="journal article" date="2021" name="Open Biol.">
        <title>Shared evolutionary footprints suggest mitochondrial oxidative damage underlies multiple complex I losses in fungi.</title>
        <authorList>
            <person name="Schikora-Tamarit M.A."/>
            <person name="Marcet-Houben M."/>
            <person name="Nosek J."/>
            <person name="Gabaldon T."/>
        </authorList>
    </citation>
    <scope>NUCLEOTIDE SEQUENCE</scope>
    <source>
        <strain evidence="2">CBS2887</strain>
    </source>
</reference>